<dbReference type="OrthoDB" id="10534169at2759"/>
<gene>
    <name evidence="3" type="ORF">DPMN_135740</name>
</gene>
<comment type="caution">
    <text evidence="3">The sequence shown here is derived from an EMBL/GenBank/DDBJ whole genome shotgun (WGS) entry which is preliminary data.</text>
</comment>
<dbReference type="Proteomes" id="UP000828390">
    <property type="component" value="Unassembled WGS sequence"/>
</dbReference>
<keyword evidence="1" id="KW-0812">Transmembrane</keyword>
<feature type="chain" id="PRO_5038691723" evidence="2">
    <location>
        <begin position="25"/>
        <end position="313"/>
    </location>
</feature>
<proteinExistence type="predicted"/>
<dbReference type="PROSITE" id="PS51257">
    <property type="entry name" value="PROKAR_LIPOPROTEIN"/>
    <property type="match status" value="1"/>
</dbReference>
<reference evidence="3" key="2">
    <citation type="submission" date="2020-11" db="EMBL/GenBank/DDBJ databases">
        <authorList>
            <person name="McCartney M.A."/>
            <person name="Auch B."/>
            <person name="Kono T."/>
            <person name="Mallez S."/>
            <person name="Becker A."/>
            <person name="Gohl D.M."/>
            <person name="Silverstein K.A.T."/>
            <person name="Koren S."/>
            <person name="Bechman K.B."/>
            <person name="Herman A."/>
            <person name="Abrahante J.E."/>
            <person name="Garbe J."/>
        </authorList>
    </citation>
    <scope>NUCLEOTIDE SEQUENCE</scope>
    <source>
        <strain evidence="3">Duluth1</strain>
        <tissue evidence="3">Whole animal</tissue>
    </source>
</reference>
<evidence type="ECO:0000256" key="1">
    <source>
        <dbReference type="SAM" id="Phobius"/>
    </source>
</evidence>
<evidence type="ECO:0000256" key="2">
    <source>
        <dbReference type="SAM" id="SignalP"/>
    </source>
</evidence>
<evidence type="ECO:0000313" key="4">
    <source>
        <dbReference type="Proteomes" id="UP000828390"/>
    </source>
</evidence>
<organism evidence="3 4">
    <name type="scientific">Dreissena polymorpha</name>
    <name type="common">Zebra mussel</name>
    <name type="synonym">Mytilus polymorpha</name>
    <dbReference type="NCBI Taxonomy" id="45954"/>
    <lineage>
        <taxon>Eukaryota</taxon>
        <taxon>Metazoa</taxon>
        <taxon>Spiralia</taxon>
        <taxon>Lophotrochozoa</taxon>
        <taxon>Mollusca</taxon>
        <taxon>Bivalvia</taxon>
        <taxon>Autobranchia</taxon>
        <taxon>Heteroconchia</taxon>
        <taxon>Euheterodonta</taxon>
        <taxon>Imparidentia</taxon>
        <taxon>Neoheterodontei</taxon>
        <taxon>Myida</taxon>
        <taxon>Dreissenoidea</taxon>
        <taxon>Dreissenidae</taxon>
        <taxon>Dreissena</taxon>
    </lineage>
</organism>
<accession>A0A9D4FYK5</accession>
<feature type="transmembrane region" description="Helical" evidence="1">
    <location>
        <begin position="293"/>
        <end position="312"/>
    </location>
</feature>
<keyword evidence="2" id="KW-0732">Signal</keyword>
<feature type="signal peptide" evidence="2">
    <location>
        <begin position="1"/>
        <end position="24"/>
    </location>
</feature>
<keyword evidence="1" id="KW-1133">Transmembrane helix</keyword>
<reference evidence="3" key="1">
    <citation type="journal article" date="2019" name="bioRxiv">
        <title>The Genome of the Zebra Mussel, Dreissena polymorpha: A Resource for Invasive Species Research.</title>
        <authorList>
            <person name="McCartney M.A."/>
            <person name="Auch B."/>
            <person name="Kono T."/>
            <person name="Mallez S."/>
            <person name="Zhang Y."/>
            <person name="Obille A."/>
            <person name="Becker A."/>
            <person name="Abrahante J.E."/>
            <person name="Garbe J."/>
            <person name="Badalamenti J.P."/>
            <person name="Herman A."/>
            <person name="Mangelson H."/>
            <person name="Liachko I."/>
            <person name="Sullivan S."/>
            <person name="Sone E.D."/>
            <person name="Koren S."/>
            <person name="Silverstein K.A.T."/>
            <person name="Beckman K.B."/>
            <person name="Gohl D.M."/>
        </authorList>
    </citation>
    <scope>NUCLEOTIDE SEQUENCE</scope>
    <source>
        <strain evidence="3">Duluth1</strain>
        <tissue evidence="3">Whole animal</tissue>
    </source>
</reference>
<protein>
    <submittedName>
        <fullName evidence="3">Uncharacterized protein</fullName>
    </submittedName>
</protein>
<keyword evidence="4" id="KW-1185">Reference proteome</keyword>
<sequence>MLVMARYAIFVHAVCVSLCQVAWCGCMDDLQKDQMFMDCMMGYQTFVQQAAQTGGNMATVMCSTEGQAAIGCLIDFGSRCPDLLQGQGLDPEQITAMCSQAAGTGGFSKTCMDAQNCLALSMSMGGSELPTPKTKFGYVPELMKQICGSFSEVFNCVTPQVENECSLVVDGVRNISAMVQMGMPPGLMFPKYETLRMLAKERCPTLPKDFGTSRCVYDTLQNQTFEDCLNTVNRNYTTPGKKVSCGAVDARLTCLSDILVAKCGKGHYDGIVNHAEYFFTDEPLTCDRTSSAANAYLSMMTSLFAVLFVLIMS</sequence>
<dbReference type="EMBL" id="JAIWYP010000006">
    <property type="protein sequence ID" value="KAH3807400.1"/>
    <property type="molecule type" value="Genomic_DNA"/>
</dbReference>
<name>A0A9D4FYK5_DREPO</name>
<dbReference type="AlphaFoldDB" id="A0A9D4FYK5"/>
<keyword evidence="1" id="KW-0472">Membrane</keyword>
<evidence type="ECO:0000313" key="3">
    <source>
        <dbReference type="EMBL" id="KAH3807400.1"/>
    </source>
</evidence>